<accession>A0A4R7P122</accession>
<name>A0A4R7P122_9GAMM</name>
<dbReference type="Proteomes" id="UP000295341">
    <property type="component" value="Unassembled WGS sequence"/>
</dbReference>
<dbReference type="RefSeq" id="WP_133882937.1">
    <property type="nucleotide sequence ID" value="NZ_MWIN01000007.1"/>
</dbReference>
<evidence type="ECO:0000313" key="3">
    <source>
        <dbReference type="Proteomes" id="UP000295341"/>
    </source>
</evidence>
<dbReference type="EMBL" id="SOBT01000010">
    <property type="protein sequence ID" value="TDU26771.1"/>
    <property type="molecule type" value="Genomic_DNA"/>
</dbReference>
<evidence type="ECO:0000313" key="2">
    <source>
        <dbReference type="EMBL" id="TDU26771.1"/>
    </source>
</evidence>
<dbReference type="AlphaFoldDB" id="A0A4R7P122"/>
<gene>
    <name evidence="2" type="ORF">DFR24_3802</name>
</gene>
<reference evidence="2 3" key="1">
    <citation type="submission" date="2019-03" db="EMBL/GenBank/DDBJ databases">
        <title>Genomic Encyclopedia of Type Strains, Phase IV (KMG-IV): sequencing the most valuable type-strain genomes for metagenomic binning, comparative biology and taxonomic classification.</title>
        <authorList>
            <person name="Goeker M."/>
        </authorList>
    </citation>
    <scope>NUCLEOTIDE SEQUENCE [LARGE SCALE GENOMIC DNA]</scope>
    <source>
        <strain evidence="2 3">DSM 26377</strain>
    </source>
</reference>
<feature type="chain" id="PRO_5030099522" evidence="1">
    <location>
        <begin position="27"/>
        <end position="179"/>
    </location>
</feature>
<feature type="signal peptide" evidence="1">
    <location>
        <begin position="1"/>
        <end position="26"/>
    </location>
</feature>
<organism evidence="2 3">
    <name type="scientific">Panacagrimonas perspica</name>
    <dbReference type="NCBI Taxonomy" id="381431"/>
    <lineage>
        <taxon>Bacteria</taxon>
        <taxon>Pseudomonadati</taxon>
        <taxon>Pseudomonadota</taxon>
        <taxon>Gammaproteobacteria</taxon>
        <taxon>Nevskiales</taxon>
        <taxon>Nevskiaceae</taxon>
        <taxon>Panacagrimonas</taxon>
    </lineage>
</organism>
<comment type="caution">
    <text evidence="2">The sequence shown here is derived from an EMBL/GenBank/DDBJ whole genome shotgun (WGS) entry which is preliminary data.</text>
</comment>
<proteinExistence type="predicted"/>
<sequence>MRLSRSSTVVLSAALLLAASLPSAFAADADAAATPASPSTGSETDDAPTIEIFGKRRTSPITPELLQRLGGIEGAREWVGMMTDNMRLSYPLRQKLLRFQTPEQRADLDQLLLDTMLGMPLDVQKSTVEKVERLELTEEEFNMITEAVMETCDESSLSFRDCNRILASIRPVGLYARGF</sequence>
<protein>
    <submittedName>
        <fullName evidence="2">Uncharacterized protein</fullName>
    </submittedName>
</protein>
<keyword evidence="1" id="KW-0732">Signal</keyword>
<evidence type="ECO:0000256" key="1">
    <source>
        <dbReference type="SAM" id="SignalP"/>
    </source>
</evidence>
<keyword evidence="3" id="KW-1185">Reference proteome</keyword>